<reference evidence="1" key="2">
    <citation type="submission" date="2013-11" db="EMBL/GenBank/DDBJ databases">
        <title>Draft genome sequence of Bacteroides uniformis (ATCC 8492).</title>
        <authorList>
            <person name="Sudarsanam P."/>
            <person name="Ley R."/>
            <person name="Guruge J."/>
            <person name="Turnbaugh P.J."/>
            <person name="Mahowald M."/>
            <person name="Liep D."/>
            <person name="Gordon J."/>
        </authorList>
    </citation>
    <scope>NUCLEOTIDE SEQUENCE</scope>
    <source>
        <strain evidence="1">ATCC 8492</strain>
    </source>
</reference>
<sequence length="36" mass="4189">MHKKAYVFGKKAKEQTSDKNIQIAKFTWTTKIITCT</sequence>
<name>A0ABC9NC39_BACUC</name>
<accession>A0ABC9NC39</accession>
<evidence type="ECO:0000313" key="2">
    <source>
        <dbReference type="Proteomes" id="UP000004110"/>
    </source>
</evidence>
<protein>
    <submittedName>
        <fullName evidence="1">Uncharacterized protein</fullName>
    </submittedName>
</protein>
<keyword evidence="2" id="KW-1185">Reference proteome</keyword>
<evidence type="ECO:0000313" key="1">
    <source>
        <dbReference type="EMBL" id="EDO54199.1"/>
    </source>
</evidence>
<organism evidence="1 2">
    <name type="scientific">Bacteroides uniformis (strain ATCC 8492 / DSM 6597 / CCUG 4942 / CIP 103695 / JCM 5828 / KCTC 5204 / NCTC 13054 / VPI 0061)</name>
    <dbReference type="NCBI Taxonomy" id="411479"/>
    <lineage>
        <taxon>Bacteria</taxon>
        <taxon>Pseudomonadati</taxon>
        <taxon>Bacteroidota</taxon>
        <taxon>Bacteroidia</taxon>
        <taxon>Bacteroidales</taxon>
        <taxon>Bacteroidaceae</taxon>
        <taxon>Bacteroides</taxon>
    </lineage>
</organism>
<gene>
    <name evidence="1" type="ORF">BACUNI_02207</name>
</gene>
<reference evidence="1" key="1">
    <citation type="submission" date="2007-06" db="EMBL/GenBank/DDBJ databases">
        <authorList>
            <person name="Fulton L."/>
            <person name="Clifton S."/>
            <person name="Fulton B."/>
            <person name="Xu J."/>
            <person name="Minx P."/>
            <person name="Pepin K.H."/>
            <person name="Johnson M."/>
            <person name="Thiruvilangam P."/>
            <person name="Bhonagiri V."/>
            <person name="Nash W.E."/>
            <person name="Mardis E.R."/>
            <person name="Wilson R.K."/>
        </authorList>
    </citation>
    <scope>NUCLEOTIDE SEQUENCE [LARGE SCALE GENOMIC DNA]</scope>
    <source>
        <strain evidence="1">ATCC 8492</strain>
    </source>
</reference>
<comment type="caution">
    <text evidence="1">The sequence shown here is derived from an EMBL/GenBank/DDBJ whole genome shotgun (WGS) entry which is preliminary data.</text>
</comment>
<proteinExistence type="predicted"/>
<dbReference type="AlphaFoldDB" id="A0ABC9NC39"/>
<dbReference type="EMBL" id="AAYH02000043">
    <property type="protein sequence ID" value="EDO54199.1"/>
    <property type="molecule type" value="Genomic_DNA"/>
</dbReference>
<dbReference type="Proteomes" id="UP000004110">
    <property type="component" value="Unassembled WGS sequence"/>
</dbReference>